<comment type="caution">
    <text evidence="2">The sequence shown here is derived from an EMBL/GenBank/DDBJ whole genome shotgun (WGS) entry which is preliminary data.</text>
</comment>
<evidence type="ECO:0000313" key="3">
    <source>
        <dbReference type="Proteomes" id="UP001150266"/>
    </source>
</evidence>
<evidence type="ECO:0000256" key="1">
    <source>
        <dbReference type="SAM" id="SignalP"/>
    </source>
</evidence>
<protein>
    <submittedName>
        <fullName evidence="2">Uncharacterized protein</fullName>
    </submittedName>
</protein>
<reference evidence="2" key="1">
    <citation type="submission" date="2022-08" db="EMBL/GenBank/DDBJ databases">
        <title>A Global Phylogenomic Analysis of the Shiitake Genus Lentinula.</title>
        <authorList>
            <consortium name="DOE Joint Genome Institute"/>
            <person name="Sierra-Patev S."/>
            <person name="Min B."/>
            <person name="Naranjo-Ortiz M."/>
            <person name="Looney B."/>
            <person name="Konkel Z."/>
            <person name="Slot J.C."/>
            <person name="Sakamoto Y."/>
            <person name="Steenwyk J.L."/>
            <person name="Rokas A."/>
            <person name="Carro J."/>
            <person name="Camarero S."/>
            <person name="Ferreira P."/>
            <person name="Molpeceres G."/>
            <person name="Ruiz-Duenas F.J."/>
            <person name="Serrano A."/>
            <person name="Henrissat B."/>
            <person name="Drula E."/>
            <person name="Hughes K.W."/>
            <person name="Mata J.L."/>
            <person name="Ishikawa N.K."/>
            <person name="Vargas-Isla R."/>
            <person name="Ushijima S."/>
            <person name="Smith C.A."/>
            <person name="Ahrendt S."/>
            <person name="Andreopoulos W."/>
            <person name="He G."/>
            <person name="Labutti K."/>
            <person name="Lipzen A."/>
            <person name="Ng V."/>
            <person name="Riley R."/>
            <person name="Sandor L."/>
            <person name="Barry K."/>
            <person name="Martinez A.T."/>
            <person name="Xiao Y."/>
            <person name="Gibbons J.G."/>
            <person name="Terashima K."/>
            <person name="Grigoriev I.V."/>
            <person name="Hibbett D.S."/>
        </authorList>
    </citation>
    <scope>NUCLEOTIDE SEQUENCE</scope>
    <source>
        <strain evidence="2">JLM2183</strain>
    </source>
</reference>
<accession>A0A9W9DUZ4</accession>
<keyword evidence="1" id="KW-0732">Signal</keyword>
<dbReference type="AlphaFoldDB" id="A0A9W9DUZ4"/>
<name>A0A9W9DUZ4_9AGAR</name>
<gene>
    <name evidence="2" type="ORF">J3R30DRAFT_834973</name>
</gene>
<dbReference type="Proteomes" id="UP001150266">
    <property type="component" value="Unassembled WGS sequence"/>
</dbReference>
<sequence length="204" mass="23094">MLLPLVYIVLGALAAVYAAPLTTTTHEFERSVFNNGTHLQVRDLPLSYKVRLSWTGPPSKGINVPEKVKESVIKAFPITAHGGKPQLSNVIFETPYNGSYDFFYKVSKDKWKRVVFSSAQEAILEGYSEFSAMRDNYAKPMPIYIRFDGECDPEKTLFLENPELPPEAVREEIGRLLTKRSTLRTAVDRLVFVGPFKENCWVSV</sequence>
<organism evidence="2 3">
    <name type="scientific">Lentinula aciculospora</name>
    <dbReference type="NCBI Taxonomy" id="153920"/>
    <lineage>
        <taxon>Eukaryota</taxon>
        <taxon>Fungi</taxon>
        <taxon>Dikarya</taxon>
        <taxon>Basidiomycota</taxon>
        <taxon>Agaricomycotina</taxon>
        <taxon>Agaricomycetes</taxon>
        <taxon>Agaricomycetidae</taxon>
        <taxon>Agaricales</taxon>
        <taxon>Marasmiineae</taxon>
        <taxon>Omphalotaceae</taxon>
        <taxon>Lentinula</taxon>
    </lineage>
</organism>
<keyword evidence="3" id="KW-1185">Reference proteome</keyword>
<proteinExistence type="predicted"/>
<evidence type="ECO:0000313" key="2">
    <source>
        <dbReference type="EMBL" id="KAJ4487684.1"/>
    </source>
</evidence>
<feature type="signal peptide" evidence="1">
    <location>
        <begin position="1"/>
        <end position="18"/>
    </location>
</feature>
<dbReference type="EMBL" id="JAOTPV010000002">
    <property type="protein sequence ID" value="KAJ4487684.1"/>
    <property type="molecule type" value="Genomic_DNA"/>
</dbReference>
<feature type="chain" id="PRO_5040862030" evidence="1">
    <location>
        <begin position="19"/>
        <end position="204"/>
    </location>
</feature>